<comment type="caution">
    <text evidence="2">The sequence shown here is derived from an EMBL/GenBank/DDBJ whole genome shotgun (WGS) entry which is preliminary data.</text>
</comment>
<proteinExistence type="predicted"/>
<evidence type="ECO:0000313" key="3">
    <source>
        <dbReference type="Proteomes" id="UP000216363"/>
    </source>
</evidence>
<accession>A0A256GCZ8</accession>
<evidence type="ECO:0000313" key="2">
    <source>
        <dbReference type="EMBL" id="OYR25014.1"/>
    </source>
</evidence>
<evidence type="ECO:0000256" key="1">
    <source>
        <dbReference type="SAM" id="MobiDB-lite"/>
    </source>
</evidence>
<reference evidence="2 3" key="1">
    <citation type="submission" date="2017-07" db="EMBL/GenBank/DDBJ databases">
        <title>Draft genome of Ochrobactrum lupini type strain LUP21.</title>
        <authorList>
            <person name="Krzyzanowska D.M."/>
            <person name="Jafra S."/>
        </authorList>
    </citation>
    <scope>NUCLEOTIDE SEQUENCE [LARGE SCALE GENOMIC DNA]</scope>
    <source>
        <strain evidence="2 3">LUP21</strain>
    </source>
</reference>
<dbReference type="EMBL" id="NNRN01000059">
    <property type="protein sequence ID" value="OYR25014.1"/>
    <property type="molecule type" value="Genomic_DNA"/>
</dbReference>
<dbReference type="AlphaFoldDB" id="A0A256GCZ8"/>
<sequence>MGRPIRSFAGGGASLRRSENSRSCLDRQRSDRSAAMRTLQCTMKRVLILLPPSGFPVVFALSS</sequence>
<gene>
    <name evidence="2" type="ORF">CES86_4399</name>
</gene>
<feature type="compositionally biased region" description="Basic and acidic residues" evidence="1">
    <location>
        <begin position="16"/>
        <end position="33"/>
    </location>
</feature>
<feature type="region of interest" description="Disordered" evidence="1">
    <location>
        <begin position="1"/>
        <end position="33"/>
    </location>
</feature>
<protein>
    <submittedName>
        <fullName evidence="2">Uncharacterized protein</fullName>
    </submittedName>
</protein>
<organism evidence="2 3">
    <name type="scientific">Brucella lupini</name>
    <dbReference type="NCBI Taxonomy" id="255457"/>
    <lineage>
        <taxon>Bacteria</taxon>
        <taxon>Pseudomonadati</taxon>
        <taxon>Pseudomonadota</taxon>
        <taxon>Alphaproteobacteria</taxon>
        <taxon>Hyphomicrobiales</taxon>
        <taxon>Brucellaceae</taxon>
        <taxon>Brucella/Ochrobactrum group</taxon>
        <taxon>Brucella</taxon>
    </lineage>
</organism>
<name>A0A256GCZ8_9HYPH</name>
<dbReference type="Proteomes" id="UP000216363">
    <property type="component" value="Unassembled WGS sequence"/>
</dbReference>